<organism evidence="4 5">
    <name type="scientific">Dactylosporangium fulvum</name>
    <dbReference type="NCBI Taxonomy" id="53359"/>
    <lineage>
        <taxon>Bacteria</taxon>
        <taxon>Bacillati</taxon>
        <taxon>Actinomycetota</taxon>
        <taxon>Actinomycetes</taxon>
        <taxon>Micromonosporales</taxon>
        <taxon>Micromonosporaceae</taxon>
        <taxon>Dactylosporangium</taxon>
    </lineage>
</organism>
<feature type="compositionally biased region" description="Low complexity" evidence="1">
    <location>
        <begin position="70"/>
        <end position="79"/>
    </location>
</feature>
<accession>A0ABY5VYV0</accession>
<keyword evidence="5" id="KW-1185">Reference proteome</keyword>
<feature type="domain" description="DUF6458" evidence="3">
    <location>
        <begin position="1"/>
        <end position="58"/>
    </location>
</feature>
<reference evidence="4" key="1">
    <citation type="submission" date="2021-04" db="EMBL/GenBank/DDBJ databases">
        <authorList>
            <person name="Hartkoorn R.C."/>
            <person name="Beaudoing E."/>
            <person name="Hot D."/>
        </authorList>
    </citation>
    <scope>NUCLEOTIDE SEQUENCE</scope>
    <source>
        <strain evidence="4">NRRL B-16292</strain>
    </source>
</reference>
<gene>
    <name evidence="4" type="ORF">Dfulv_00525</name>
</gene>
<dbReference type="RefSeq" id="WP_259860614.1">
    <property type="nucleotide sequence ID" value="NZ_BAAAST010000082.1"/>
</dbReference>
<protein>
    <submittedName>
        <fullName evidence="4">DUF6458 family protein</fullName>
    </submittedName>
</protein>
<feature type="transmembrane region" description="Helical" evidence="2">
    <location>
        <begin position="35"/>
        <end position="52"/>
    </location>
</feature>
<dbReference type="InterPro" id="IPR045597">
    <property type="entry name" value="DUF6458"/>
</dbReference>
<evidence type="ECO:0000313" key="5">
    <source>
        <dbReference type="Proteomes" id="UP001059617"/>
    </source>
</evidence>
<evidence type="ECO:0000256" key="2">
    <source>
        <dbReference type="SAM" id="Phobius"/>
    </source>
</evidence>
<evidence type="ECO:0000313" key="4">
    <source>
        <dbReference type="EMBL" id="UWP82840.1"/>
    </source>
</evidence>
<keyword evidence="2" id="KW-1133">Transmembrane helix</keyword>
<evidence type="ECO:0000256" key="1">
    <source>
        <dbReference type="SAM" id="MobiDB-lite"/>
    </source>
</evidence>
<keyword evidence="2" id="KW-0472">Membrane</keyword>
<proteinExistence type="predicted"/>
<dbReference type="EMBL" id="CP073720">
    <property type="protein sequence ID" value="UWP82840.1"/>
    <property type="molecule type" value="Genomic_DNA"/>
</dbReference>
<sequence>MGIGGSILLIVVGAILTFGLDDTDLGPFNLDTIGWILQLAGLVGLLLTLYFWNSRRRTVVREVPPPPPAGNTAIPPATGEEVIEQRRRRY</sequence>
<dbReference type="Pfam" id="PF20059">
    <property type="entry name" value="DUF6458"/>
    <property type="match status" value="1"/>
</dbReference>
<keyword evidence="2" id="KW-0812">Transmembrane</keyword>
<feature type="region of interest" description="Disordered" evidence="1">
    <location>
        <begin position="63"/>
        <end position="90"/>
    </location>
</feature>
<dbReference type="Proteomes" id="UP001059617">
    <property type="component" value="Chromosome"/>
</dbReference>
<reference evidence="4" key="2">
    <citation type="submission" date="2022-09" db="EMBL/GenBank/DDBJ databases">
        <title>Biosynthetic gene clusters of Dactylosporangioum fulvum.</title>
        <authorList>
            <person name="Caradec T."/>
        </authorList>
    </citation>
    <scope>NUCLEOTIDE SEQUENCE</scope>
    <source>
        <strain evidence="4">NRRL B-16292</strain>
    </source>
</reference>
<evidence type="ECO:0000259" key="3">
    <source>
        <dbReference type="Pfam" id="PF20059"/>
    </source>
</evidence>
<name>A0ABY5VYV0_9ACTN</name>